<proteinExistence type="predicted"/>
<feature type="transmembrane region" description="Helical" evidence="1">
    <location>
        <begin position="34"/>
        <end position="56"/>
    </location>
</feature>
<dbReference type="WBParaSite" id="nRc.2.0.1.t11481-RA">
    <property type="protein sequence ID" value="nRc.2.0.1.t11481-RA"/>
    <property type="gene ID" value="nRc.2.0.1.g11481"/>
</dbReference>
<accession>A0A915IE47</accession>
<feature type="transmembrane region" description="Helical" evidence="1">
    <location>
        <begin position="7"/>
        <end position="28"/>
    </location>
</feature>
<protein>
    <submittedName>
        <fullName evidence="3">NADH dehydrogenase subunit 4L</fullName>
    </submittedName>
</protein>
<keyword evidence="2" id="KW-1185">Reference proteome</keyword>
<dbReference type="AlphaFoldDB" id="A0A915IE47"/>
<evidence type="ECO:0000256" key="1">
    <source>
        <dbReference type="SAM" id="Phobius"/>
    </source>
</evidence>
<keyword evidence="1" id="KW-0812">Transmembrane</keyword>
<evidence type="ECO:0000313" key="2">
    <source>
        <dbReference type="Proteomes" id="UP000887565"/>
    </source>
</evidence>
<keyword evidence="1" id="KW-0472">Membrane</keyword>
<organism evidence="2 3">
    <name type="scientific">Romanomermis culicivorax</name>
    <name type="common">Nematode worm</name>
    <dbReference type="NCBI Taxonomy" id="13658"/>
    <lineage>
        <taxon>Eukaryota</taxon>
        <taxon>Metazoa</taxon>
        <taxon>Ecdysozoa</taxon>
        <taxon>Nematoda</taxon>
        <taxon>Enoplea</taxon>
        <taxon>Dorylaimia</taxon>
        <taxon>Mermithida</taxon>
        <taxon>Mermithoidea</taxon>
        <taxon>Mermithidae</taxon>
        <taxon>Romanomermis</taxon>
    </lineage>
</organism>
<sequence>MVAVLKTLFICNFNAILIHLNALITLFICNFNAILIHLNALINYLNITSMLFNCYFKTIQKLSAHYFN</sequence>
<evidence type="ECO:0000313" key="3">
    <source>
        <dbReference type="WBParaSite" id="nRc.2.0.1.t11481-RA"/>
    </source>
</evidence>
<name>A0A915IE47_ROMCU</name>
<reference evidence="3" key="1">
    <citation type="submission" date="2022-11" db="UniProtKB">
        <authorList>
            <consortium name="WormBaseParasite"/>
        </authorList>
    </citation>
    <scope>IDENTIFICATION</scope>
</reference>
<keyword evidence="1" id="KW-1133">Transmembrane helix</keyword>
<dbReference type="Proteomes" id="UP000887565">
    <property type="component" value="Unplaced"/>
</dbReference>